<keyword evidence="2" id="KW-1185">Reference proteome</keyword>
<evidence type="ECO:0000256" key="1">
    <source>
        <dbReference type="SAM" id="MobiDB-lite"/>
    </source>
</evidence>
<dbReference type="Proteomes" id="UP000887577">
    <property type="component" value="Unplaced"/>
</dbReference>
<protein>
    <submittedName>
        <fullName evidence="3">Uncharacterized protein</fullName>
    </submittedName>
</protein>
<accession>A0A914Y3R8</accession>
<proteinExistence type="predicted"/>
<name>A0A914Y3R8_9BILA</name>
<reference evidence="3" key="1">
    <citation type="submission" date="2022-11" db="UniProtKB">
        <authorList>
            <consortium name="WormBaseParasite"/>
        </authorList>
    </citation>
    <scope>IDENTIFICATION</scope>
</reference>
<dbReference type="WBParaSite" id="PSU_v2.g14083.t1">
    <property type="protein sequence ID" value="PSU_v2.g14083.t1"/>
    <property type="gene ID" value="PSU_v2.g14083"/>
</dbReference>
<dbReference type="AlphaFoldDB" id="A0A914Y3R8"/>
<evidence type="ECO:0000313" key="2">
    <source>
        <dbReference type="Proteomes" id="UP000887577"/>
    </source>
</evidence>
<sequence>MFVKIHVISFLDLINAVKKDTIELQKPPSIIRKKREIDLGDLGLDGLGLGEDILKGLIKKITELLTDGASSLGLDKLGLDKDVIEGIIEKIINLIMDGFGGGDSSDNNDGDENVTEAAAADAGAEESQVKSDAENSKALFLRRKKREIDLGALGLDGLGLGEDVVKDLTKKITDLIDGITGLGLDKLGLGKDVVKNLIKKIIDLIDGGNNGGGGGGNGATEGPKPSQEPTEAAPASSTAYGCRPHYILCFF</sequence>
<feature type="region of interest" description="Disordered" evidence="1">
    <location>
        <begin position="212"/>
        <end position="238"/>
    </location>
</feature>
<organism evidence="2 3">
    <name type="scientific">Panagrolaimus superbus</name>
    <dbReference type="NCBI Taxonomy" id="310955"/>
    <lineage>
        <taxon>Eukaryota</taxon>
        <taxon>Metazoa</taxon>
        <taxon>Ecdysozoa</taxon>
        <taxon>Nematoda</taxon>
        <taxon>Chromadorea</taxon>
        <taxon>Rhabditida</taxon>
        <taxon>Tylenchina</taxon>
        <taxon>Panagrolaimomorpha</taxon>
        <taxon>Panagrolaimoidea</taxon>
        <taxon>Panagrolaimidae</taxon>
        <taxon>Panagrolaimus</taxon>
    </lineage>
</organism>
<evidence type="ECO:0000313" key="3">
    <source>
        <dbReference type="WBParaSite" id="PSU_v2.g14083.t1"/>
    </source>
</evidence>